<evidence type="ECO:0000313" key="4">
    <source>
        <dbReference type="Proteomes" id="UP000650524"/>
    </source>
</evidence>
<organism evidence="3 4">
    <name type="scientific">Candidatus Desulfacyla euxinica</name>
    <dbReference type="NCBI Taxonomy" id="2841693"/>
    <lineage>
        <taxon>Bacteria</taxon>
        <taxon>Deltaproteobacteria</taxon>
        <taxon>Candidatus Desulfacyla</taxon>
    </lineage>
</organism>
<evidence type="ECO:0000256" key="1">
    <source>
        <dbReference type="SAM" id="Phobius"/>
    </source>
</evidence>
<evidence type="ECO:0008006" key="5">
    <source>
        <dbReference type="Google" id="ProtNLM"/>
    </source>
</evidence>
<keyword evidence="1" id="KW-0472">Membrane</keyword>
<feature type="signal peptide" evidence="2">
    <location>
        <begin position="1"/>
        <end position="21"/>
    </location>
</feature>
<dbReference type="EMBL" id="JACNJD010000238">
    <property type="protein sequence ID" value="MBC8177843.1"/>
    <property type="molecule type" value="Genomic_DNA"/>
</dbReference>
<sequence length="766" mass="87167">MMWKALIISLFVLLEASFSAAESGGPAKDKLRLTIWIIPFEPPTEPIHLEENIPLKDQLSWFNRKQAASNLTVLNTTVDWMVDQLVVWNSEFNLPNWSLICGQEKTLKALGQFAKENNVDLRVRFLTWKTIISGLENELSSRPKRALGEINRVPDVVQIGSTWVPYFAEKKILLPAENPSGKLSWRKIDDVPVSLPFTIDVRLMFYWKKLPGSSKPFRDILKNPSGWQGIVDALSELVLDEDNPAPPMVMPVGLTFNLFHDFVPLVWASGVPFFVETIFGTRTNMSDQVSLRVPYLISQNATTIGENGLSYRIVSFPEMNHETAARHFMEGIDYVAIIQPAAFIARWRQNFMQYVSASPEAFWDCAGMTLLPATFKGGTDLMVVNGTREKRMAFRLARFLANDDEHSAVAAENGYLPAQNSDFGLGVLLDMLGGSSCKGAKNAIGLIRTAMKEGREYACTPEWPTRMESIEVLEAMQTLWRRIGEGDTELVREYAGKAEMMINSRIYWPVSLWLLVKKLWPAISLILALAFLGLYLHSRKITWRNRLLRIAVDSLRRRDYVLVSRAGAFVSDCQQVSERECGEFSEYLHDLRTRTLRLEENIRKDLEHFGNRRFPVSNLIHEAWENAASQHRISYPSGADDPKRPVIKDDLDHLKICRMPYVFVGILQDWFYNCMKNDLYMSDHIEIRLWHGKRKNHGLAIYSLCSGTSVHDQPLGPLPEKVFDLMCELSKAAYGRTPIIKEIEMPGENNTAQKCTVIYVRAPLIG</sequence>
<reference evidence="3 4" key="1">
    <citation type="submission" date="2020-08" db="EMBL/GenBank/DDBJ databases">
        <title>Bridging the membrane lipid divide: bacteria of the FCB group superphylum have the potential to synthesize archaeal ether lipids.</title>
        <authorList>
            <person name="Villanueva L."/>
            <person name="Von Meijenfeldt F.A.B."/>
            <person name="Westbye A.B."/>
            <person name="Yadav S."/>
            <person name="Hopmans E.C."/>
            <person name="Dutilh B.E."/>
            <person name="Sinninghe Damste J.S."/>
        </authorList>
    </citation>
    <scope>NUCLEOTIDE SEQUENCE [LARGE SCALE GENOMIC DNA]</scope>
    <source>
        <strain evidence="3">NIOZ-UU27</strain>
    </source>
</reference>
<evidence type="ECO:0000256" key="2">
    <source>
        <dbReference type="SAM" id="SignalP"/>
    </source>
</evidence>
<keyword evidence="2" id="KW-0732">Signal</keyword>
<evidence type="ECO:0000313" key="3">
    <source>
        <dbReference type="EMBL" id="MBC8177843.1"/>
    </source>
</evidence>
<comment type="caution">
    <text evidence="3">The sequence shown here is derived from an EMBL/GenBank/DDBJ whole genome shotgun (WGS) entry which is preliminary data.</text>
</comment>
<feature type="chain" id="PRO_5035290689" description="Extracellular solute-binding protein" evidence="2">
    <location>
        <begin position="22"/>
        <end position="766"/>
    </location>
</feature>
<protein>
    <recommendedName>
        <fullName evidence="5">Extracellular solute-binding protein</fullName>
    </recommendedName>
</protein>
<feature type="transmembrane region" description="Helical" evidence="1">
    <location>
        <begin position="519"/>
        <end position="536"/>
    </location>
</feature>
<keyword evidence="1" id="KW-1133">Transmembrane helix</keyword>
<dbReference type="Proteomes" id="UP000650524">
    <property type="component" value="Unassembled WGS sequence"/>
</dbReference>
<accession>A0A8J6N133</accession>
<proteinExistence type="predicted"/>
<keyword evidence="1" id="KW-0812">Transmembrane</keyword>
<dbReference type="Gene3D" id="3.40.190.10">
    <property type="entry name" value="Periplasmic binding protein-like II"/>
    <property type="match status" value="1"/>
</dbReference>
<gene>
    <name evidence="3" type="ORF">H8E19_10600</name>
</gene>
<dbReference type="AlphaFoldDB" id="A0A8J6N133"/>
<name>A0A8J6N133_9DELT</name>
<dbReference type="SUPFAM" id="SSF53850">
    <property type="entry name" value="Periplasmic binding protein-like II"/>
    <property type="match status" value="1"/>
</dbReference>